<evidence type="ECO:0000256" key="3">
    <source>
        <dbReference type="ARBA" id="ARBA00022729"/>
    </source>
</evidence>
<dbReference type="OrthoDB" id="5290698at2"/>
<feature type="domain" description="Leucine-binding protein" evidence="5">
    <location>
        <begin position="23"/>
        <end position="360"/>
    </location>
</feature>
<dbReference type="PROSITE" id="PS51257">
    <property type="entry name" value="PROKAR_LIPOPROTEIN"/>
    <property type="match status" value="1"/>
</dbReference>
<keyword evidence="4" id="KW-0029">Amino-acid transport</keyword>
<sequence length="366" mass="40248">MIRRLLATALAALALLGCQPPEPIRIGFLGGLSDRASDVGEAGRNGVQLALEERNAAGGIRGRPLELLVRDDAQTREIAAKGAAELIEAKVEAIVGPFASAMAAAALPHINRNRVVMVSPTIASMDFYGNDDYLFRINRTTRDNAHDYARRLFAQGQRRVAVAYDLRNRSFTESWFREFESAFSGLGGKTVVAVTFESRPDADFGEVVRAMLAAEPDGLMFLAAAIDLTRLCQHATLQAPQLPIAAAEWAASEKLIELGGKALEGLVIVQAFDRDDRSARYQAFRSAYFKRFQREPGYSSVLAYDAATALFEAMEQRTADETLKQALVRHAPFQGLQQQIAFDANGDTPRTVYFTRIRDGRYVLLD</sequence>
<dbReference type="InterPro" id="IPR000709">
    <property type="entry name" value="Leu_Ile_Val-bd"/>
</dbReference>
<dbReference type="InterPro" id="IPR028081">
    <property type="entry name" value="Leu-bd"/>
</dbReference>
<evidence type="ECO:0000313" key="7">
    <source>
        <dbReference type="Proteomes" id="UP000013047"/>
    </source>
</evidence>
<dbReference type="CDD" id="cd19983">
    <property type="entry name" value="PBP1_ABC_HAAT-like"/>
    <property type="match status" value="1"/>
</dbReference>
<comment type="similarity">
    <text evidence="1">Belongs to the leucine-binding protein family.</text>
</comment>
<dbReference type="InterPro" id="IPR028082">
    <property type="entry name" value="Peripla_BP_I"/>
</dbReference>
<dbReference type="Gene3D" id="3.40.50.2300">
    <property type="match status" value="2"/>
</dbReference>
<organism evidence="6 7">
    <name type="scientific">Thauera phenylacetica B4P</name>
    <dbReference type="NCBI Taxonomy" id="1234382"/>
    <lineage>
        <taxon>Bacteria</taxon>
        <taxon>Pseudomonadati</taxon>
        <taxon>Pseudomonadota</taxon>
        <taxon>Betaproteobacteria</taxon>
        <taxon>Rhodocyclales</taxon>
        <taxon>Zoogloeaceae</taxon>
        <taxon>Thauera</taxon>
    </lineage>
</organism>
<dbReference type="Pfam" id="PF13458">
    <property type="entry name" value="Peripla_BP_6"/>
    <property type="match status" value="1"/>
</dbReference>
<dbReference type="GO" id="GO:0006865">
    <property type="term" value="P:amino acid transport"/>
    <property type="evidence" value="ECO:0007669"/>
    <property type="project" value="UniProtKB-KW"/>
</dbReference>
<accession>N6YUK8</accession>
<dbReference type="AlphaFoldDB" id="N6YUK8"/>
<dbReference type="SUPFAM" id="SSF53822">
    <property type="entry name" value="Periplasmic binding protein-like I"/>
    <property type="match status" value="1"/>
</dbReference>
<name>N6YUK8_9RHOO</name>
<evidence type="ECO:0000259" key="5">
    <source>
        <dbReference type="Pfam" id="PF13458"/>
    </source>
</evidence>
<keyword evidence="2" id="KW-0813">Transport</keyword>
<dbReference type="PANTHER" id="PTHR30483">
    <property type="entry name" value="LEUCINE-SPECIFIC-BINDING PROTEIN"/>
    <property type="match status" value="1"/>
</dbReference>
<proteinExistence type="inferred from homology"/>
<evidence type="ECO:0000256" key="1">
    <source>
        <dbReference type="ARBA" id="ARBA00010062"/>
    </source>
</evidence>
<dbReference type="InterPro" id="IPR051010">
    <property type="entry name" value="BCAA_transport"/>
</dbReference>
<evidence type="ECO:0000313" key="6">
    <source>
        <dbReference type="EMBL" id="ENO95235.1"/>
    </source>
</evidence>
<dbReference type="EMBL" id="AMXF01000251">
    <property type="protein sequence ID" value="ENO95235.1"/>
    <property type="molecule type" value="Genomic_DNA"/>
</dbReference>
<dbReference type="Proteomes" id="UP000013047">
    <property type="component" value="Unassembled WGS sequence"/>
</dbReference>
<evidence type="ECO:0000256" key="2">
    <source>
        <dbReference type="ARBA" id="ARBA00022448"/>
    </source>
</evidence>
<dbReference type="PANTHER" id="PTHR30483:SF6">
    <property type="entry name" value="PERIPLASMIC BINDING PROTEIN OF ABC TRANSPORTER FOR NATURAL AMINO ACIDS"/>
    <property type="match status" value="1"/>
</dbReference>
<comment type="caution">
    <text evidence="6">The sequence shown here is derived from an EMBL/GenBank/DDBJ whole genome shotgun (WGS) entry which is preliminary data.</text>
</comment>
<dbReference type="RefSeq" id="WP_004378133.1">
    <property type="nucleotide sequence ID" value="NZ_AMXF01000251.1"/>
</dbReference>
<keyword evidence="7" id="KW-1185">Reference proteome</keyword>
<gene>
    <name evidence="6" type="ORF">C667_20040</name>
</gene>
<dbReference type="PRINTS" id="PR00337">
    <property type="entry name" value="LEUILEVALBP"/>
</dbReference>
<keyword evidence="3" id="KW-0732">Signal</keyword>
<reference evidence="6 7" key="1">
    <citation type="submission" date="2012-09" db="EMBL/GenBank/DDBJ databases">
        <title>Draft Genome Sequences of 6 Strains from Genus Thauera.</title>
        <authorList>
            <person name="Liu B."/>
            <person name="Shapleigh J.P."/>
            <person name="Frostegard A.H."/>
        </authorList>
    </citation>
    <scope>NUCLEOTIDE SEQUENCE [LARGE SCALE GENOMIC DNA]</scope>
    <source>
        <strain evidence="6 7">B4P</strain>
    </source>
</reference>
<protein>
    <submittedName>
        <fullName evidence="6">Branched-chain amino acid ABC transporter periplasmic protein</fullName>
    </submittedName>
</protein>
<evidence type="ECO:0000256" key="4">
    <source>
        <dbReference type="ARBA" id="ARBA00022970"/>
    </source>
</evidence>